<dbReference type="GO" id="GO:0006811">
    <property type="term" value="P:monoatomic ion transport"/>
    <property type="evidence" value="ECO:0007669"/>
    <property type="project" value="UniProtKB-KW"/>
</dbReference>
<dbReference type="PANTHER" id="PTHR34501:SF9">
    <property type="entry name" value="MAJOR OUTER MEMBRANE PROTEIN P.IA"/>
    <property type="match status" value="1"/>
</dbReference>
<evidence type="ECO:0000256" key="3">
    <source>
        <dbReference type="ARBA" id="ARBA00022448"/>
    </source>
</evidence>
<evidence type="ECO:0000256" key="1">
    <source>
        <dbReference type="ARBA" id="ARBA00004571"/>
    </source>
</evidence>
<keyword evidence="8" id="KW-0626">Porin</keyword>
<dbReference type="Pfam" id="PF13609">
    <property type="entry name" value="Porin_4"/>
    <property type="match status" value="1"/>
</dbReference>
<evidence type="ECO:0000256" key="5">
    <source>
        <dbReference type="ARBA" id="ARBA00022692"/>
    </source>
</evidence>
<protein>
    <submittedName>
        <fullName evidence="12">Outer membrane protein (Porin)</fullName>
    </submittedName>
</protein>
<evidence type="ECO:0000313" key="12">
    <source>
        <dbReference type="EMBL" id="SCC71758.1"/>
    </source>
</evidence>
<keyword evidence="6" id="KW-0732">Signal</keyword>
<dbReference type="InterPro" id="IPR050298">
    <property type="entry name" value="Gram-neg_bact_OMP"/>
</dbReference>
<evidence type="ECO:0000256" key="10">
    <source>
        <dbReference type="ARBA" id="ARBA00023237"/>
    </source>
</evidence>
<comment type="subcellular location">
    <subcellularLocation>
        <location evidence="1">Cell outer membrane</location>
        <topology evidence="1">Multi-pass membrane protein</topology>
    </subcellularLocation>
</comment>
<evidence type="ECO:0000256" key="8">
    <source>
        <dbReference type="ARBA" id="ARBA00023114"/>
    </source>
</evidence>
<organism evidence="12 13">
    <name type="scientific">Acinetobacter albensis</name>
    <dbReference type="NCBI Taxonomy" id="1673609"/>
    <lineage>
        <taxon>Bacteria</taxon>
        <taxon>Pseudomonadati</taxon>
        <taxon>Pseudomonadota</taxon>
        <taxon>Gammaproteobacteria</taxon>
        <taxon>Moraxellales</taxon>
        <taxon>Moraxellaceae</taxon>
        <taxon>Acinetobacter</taxon>
    </lineage>
</organism>
<evidence type="ECO:0000259" key="11">
    <source>
        <dbReference type="Pfam" id="PF13609"/>
    </source>
</evidence>
<name>A0A1C4GU57_9GAMM</name>
<dbReference type="RefSeq" id="WP_092719224.1">
    <property type="nucleotide sequence ID" value="NZ_FMBK01000005.1"/>
</dbReference>
<dbReference type="CDD" id="cd00342">
    <property type="entry name" value="gram_neg_porins"/>
    <property type="match status" value="1"/>
</dbReference>
<dbReference type="InterPro" id="IPR023614">
    <property type="entry name" value="Porin_dom_sf"/>
</dbReference>
<feature type="domain" description="Porin" evidence="11">
    <location>
        <begin position="23"/>
        <end position="318"/>
    </location>
</feature>
<dbReference type="GO" id="GO:0009279">
    <property type="term" value="C:cell outer membrane"/>
    <property type="evidence" value="ECO:0007669"/>
    <property type="project" value="UniProtKB-SubCell"/>
</dbReference>
<comment type="subunit">
    <text evidence="2">Homotrimer.</text>
</comment>
<accession>A0A1C4GU57</accession>
<keyword evidence="3" id="KW-0813">Transport</keyword>
<dbReference type="InterPro" id="IPR033900">
    <property type="entry name" value="Gram_neg_porin_domain"/>
</dbReference>
<dbReference type="EMBL" id="FMBK01000005">
    <property type="protein sequence ID" value="SCC71758.1"/>
    <property type="molecule type" value="Genomic_DNA"/>
</dbReference>
<evidence type="ECO:0000256" key="4">
    <source>
        <dbReference type="ARBA" id="ARBA00022452"/>
    </source>
</evidence>
<dbReference type="AlphaFoldDB" id="A0A1C4GU57"/>
<gene>
    <name evidence="12" type="ORF">GA0116959_105179</name>
</gene>
<evidence type="ECO:0000256" key="7">
    <source>
        <dbReference type="ARBA" id="ARBA00023065"/>
    </source>
</evidence>
<dbReference type="GO" id="GO:0046930">
    <property type="term" value="C:pore complex"/>
    <property type="evidence" value="ECO:0007669"/>
    <property type="project" value="UniProtKB-KW"/>
</dbReference>
<dbReference type="Gene3D" id="2.40.160.10">
    <property type="entry name" value="Porin"/>
    <property type="match status" value="1"/>
</dbReference>
<keyword evidence="10" id="KW-0998">Cell outer membrane</keyword>
<dbReference type="SUPFAM" id="SSF56935">
    <property type="entry name" value="Porins"/>
    <property type="match status" value="1"/>
</dbReference>
<evidence type="ECO:0000256" key="9">
    <source>
        <dbReference type="ARBA" id="ARBA00023136"/>
    </source>
</evidence>
<dbReference type="Proteomes" id="UP000243661">
    <property type="component" value="Unassembled WGS sequence"/>
</dbReference>
<keyword evidence="4" id="KW-1134">Transmembrane beta strand</keyword>
<dbReference type="PANTHER" id="PTHR34501">
    <property type="entry name" value="PROTEIN YDDL-RELATED"/>
    <property type="match status" value="1"/>
</dbReference>
<keyword evidence="5" id="KW-0812">Transmembrane</keyword>
<sequence>MDFTFKSLCLSSCCVLMNTSNFASEVLIYGSLRPAYEHQKVDGEKLRSEMDDNSTRVGVKGFYDLKPDLKLDFGLEEGFNLRTGEETDYPRNFYIGLSSEVWGSFAIGRLDSGNPTGSPLYSQLGSIVSYAGNDAGLTAIGTNIANARNRTSNSVGYKSPEYEGWRLSARYHHTGKSIFNFAAEDPTRSADFGADYKNDDFKLGLGFAKDWSESDAKVNQMDWKWQFGLRSTTLDLFQPYVLYGQEFYNNTITSQKDIHYWITGFKLNKDKNSLVINYMEKDVQKLVGAKQKRYQLAYVYKVNKNLALQTYYDHYDKNDFKDDQTARGFGIGVKYDFKYKLF</sequence>
<evidence type="ECO:0000256" key="2">
    <source>
        <dbReference type="ARBA" id="ARBA00011233"/>
    </source>
</evidence>
<dbReference type="GO" id="GO:0015288">
    <property type="term" value="F:porin activity"/>
    <property type="evidence" value="ECO:0007669"/>
    <property type="project" value="UniProtKB-KW"/>
</dbReference>
<evidence type="ECO:0000313" key="13">
    <source>
        <dbReference type="Proteomes" id="UP000243661"/>
    </source>
</evidence>
<proteinExistence type="predicted"/>
<dbReference type="OrthoDB" id="8173690at2"/>
<evidence type="ECO:0000256" key="6">
    <source>
        <dbReference type="ARBA" id="ARBA00022729"/>
    </source>
</evidence>
<reference evidence="12 13" key="1">
    <citation type="submission" date="2016-08" db="EMBL/GenBank/DDBJ databases">
        <authorList>
            <person name="Seilhamer J.J."/>
        </authorList>
    </citation>
    <scope>NUCLEOTIDE SEQUENCE [LARGE SCALE GENOMIC DNA]</scope>
    <source>
        <strain evidence="12 13">ANC 4874</strain>
    </source>
</reference>
<keyword evidence="9" id="KW-0472">Membrane</keyword>
<keyword evidence="7" id="KW-0406">Ion transport</keyword>